<keyword evidence="1" id="KW-0256">Endoplasmic reticulum</keyword>
<organism evidence="5 6">
    <name type="scientific">Galleria mellonella</name>
    <name type="common">Greater wax moth</name>
    <dbReference type="NCBI Taxonomy" id="7137"/>
    <lineage>
        <taxon>Eukaryota</taxon>
        <taxon>Metazoa</taxon>
        <taxon>Ecdysozoa</taxon>
        <taxon>Arthropoda</taxon>
        <taxon>Hexapoda</taxon>
        <taxon>Insecta</taxon>
        <taxon>Pterygota</taxon>
        <taxon>Neoptera</taxon>
        <taxon>Endopterygota</taxon>
        <taxon>Lepidoptera</taxon>
        <taxon>Glossata</taxon>
        <taxon>Ditrysia</taxon>
        <taxon>Pyraloidea</taxon>
        <taxon>Pyralidae</taxon>
        <taxon>Galleriinae</taxon>
        <taxon>Galleria</taxon>
    </lineage>
</organism>
<dbReference type="GeneID" id="113515061"/>
<dbReference type="Gene3D" id="3.40.30.10">
    <property type="entry name" value="Glutaredoxin"/>
    <property type="match status" value="1"/>
</dbReference>
<evidence type="ECO:0000256" key="2">
    <source>
        <dbReference type="SAM" id="SignalP"/>
    </source>
</evidence>
<sequence>MMLTMQWLFFVLIVLIAPSVYEASNAATGSVGLDELSFDKVINKFEASLVKFDVAFPYGDKHDAFVALAKDAKDLDDLLIAEVGVKDYGEKDNEELASKYSATKDNFPVVKLFIKGRKEPISFDESKGFTSDELRRFIREKTGMYLSLPGCVKELDKFAQKFMKANVDDRKKLLKDTEDIQKKLSSKDAASGKIYKTIMEKILEKGDDFINTESERVKKILNSKVSEEKKKELGIRTNILQTFQLATNIKNENDEL</sequence>
<dbReference type="Proteomes" id="UP001652740">
    <property type="component" value="Unplaced"/>
</dbReference>
<proteinExistence type="predicted"/>
<dbReference type="RefSeq" id="XP_026754997.2">
    <property type="nucleotide sequence ID" value="XM_026899196.3"/>
</dbReference>
<feature type="domain" description="ERp29 N-terminal" evidence="4">
    <location>
        <begin position="27"/>
        <end position="149"/>
    </location>
</feature>
<dbReference type="InterPro" id="IPR016855">
    <property type="entry name" value="ERp29"/>
</dbReference>
<dbReference type="Gene3D" id="1.20.1150.12">
    <property type="entry name" value="Endoplasmic reticulum resident protein 29, C-terminal domain"/>
    <property type="match status" value="1"/>
</dbReference>
<accession>A0A6J1WK53</accession>
<dbReference type="InterPro" id="IPR036356">
    <property type="entry name" value="ERp29_C_sf"/>
</dbReference>
<protein>
    <submittedName>
        <fullName evidence="6">Protein windbeutel isoform X1</fullName>
    </submittedName>
</protein>
<evidence type="ECO:0000256" key="1">
    <source>
        <dbReference type="ARBA" id="ARBA00022824"/>
    </source>
</evidence>
<feature type="signal peptide" evidence="2">
    <location>
        <begin position="1"/>
        <end position="23"/>
    </location>
</feature>
<reference evidence="6" key="1">
    <citation type="submission" date="2025-08" db="UniProtKB">
        <authorList>
            <consortium name="RefSeq"/>
        </authorList>
    </citation>
    <scope>IDENTIFICATION</scope>
    <source>
        <tissue evidence="6">Whole larvae</tissue>
    </source>
</reference>
<evidence type="ECO:0000259" key="3">
    <source>
        <dbReference type="Pfam" id="PF07749"/>
    </source>
</evidence>
<evidence type="ECO:0000313" key="5">
    <source>
        <dbReference type="Proteomes" id="UP001652740"/>
    </source>
</evidence>
<name>A0A6J1WK53_GALME</name>
<keyword evidence="5" id="KW-1185">Reference proteome</keyword>
<dbReference type="Pfam" id="PF07749">
    <property type="entry name" value="ERp29"/>
    <property type="match status" value="1"/>
</dbReference>
<dbReference type="InterPro" id="IPR012883">
    <property type="entry name" value="ERp29_N"/>
</dbReference>
<evidence type="ECO:0000313" key="6">
    <source>
        <dbReference type="RefSeq" id="XP_026754997.2"/>
    </source>
</evidence>
<feature type="chain" id="PRO_5047198525" evidence="2">
    <location>
        <begin position="24"/>
        <end position="256"/>
    </location>
</feature>
<keyword evidence="2" id="KW-0732">Signal</keyword>
<dbReference type="SUPFAM" id="SSF52833">
    <property type="entry name" value="Thioredoxin-like"/>
    <property type="match status" value="1"/>
</dbReference>
<evidence type="ECO:0000259" key="4">
    <source>
        <dbReference type="Pfam" id="PF07912"/>
    </source>
</evidence>
<dbReference type="CDD" id="cd00238">
    <property type="entry name" value="ERp29c"/>
    <property type="match status" value="1"/>
</dbReference>
<dbReference type="SUPFAM" id="SSF47933">
    <property type="entry name" value="ERP29 C domain-like"/>
    <property type="match status" value="1"/>
</dbReference>
<dbReference type="PANTHER" id="PTHR12211">
    <property type="entry name" value="ENDOPLASMIC RETICULUM PROTEIN ERP29"/>
    <property type="match status" value="1"/>
</dbReference>
<gene>
    <name evidence="6" type="primary">LOC113515061</name>
</gene>
<dbReference type="InterPro" id="IPR036249">
    <property type="entry name" value="Thioredoxin-like_sf"/>
</dbReference>
<dbReference type="InterPro" id="IPR011679">
    <property type="entry name" value="ERp29_C"/>
</dbReference>
<feature type="domain" description="Endoplasmic reticulum resident protein 29 C-terminal" evidence="3">
    <location>
        <begin position="150"/>
        <end position="243"/>
    </location>
</feature>
<dbReference type="PANTHER" id="PTHR12211:SF0">
    <property type="entry name" value="ENDOPLASMIC RETICULUM RESIDENT PROTEIN 29"/>
    <property type="match status" value="1"/>
</dbReference>
<dbReference type="Pfam" id="PF07912">
    <property type="entry name" value="ERp29_N"/>
    <property type="match status" value="1"/>
</dbReference>